<dbReference type="Pfam" id="PF13230">
    <property type="entry name" value="GATase_4"/>
    <property type="match status" value="1"/>
</dbReference>
<dbReference type="PROSITE" id="PS51278">
    <property type="entry name" value="GATASE_TYPE_2"/>
    <property type="match status" value="1"/>
</dbReference>
<dbReference type="InterPro" id="IPR029055">
    <property type="entry name" value="Ntn_hydrolases_N"/>
</dbReference>
<organism evidence="3 4">
    <name type="scientific">Candidatus Fonsibacter lacus</name>
    <dbReference type="NCBI Taxonomy" id="2576439"/>
    <lineage>
        <taxon>Bacteria</taxon>
        <taxon>Pseudomonadati</taxon>
        <taxon>Pseudomonadota</taxon>
        <taxon>Alphaproteobacteria</taxon>
        <taxon>Candidatus Pelagibacterales</taxon>
        <taxon>Candidatus Pelagibacterales incertae sedis</taxon>
        <taxon>Candidatus Fonsibacter</taxon>
    </lineage>
</organism>
<dbReference type="PANTHER" id="PTHR42824:SF1">
    <property type="entry name" value="GLUTAMINE AMIDOTRANSFERASE YAFJ-RELATED"/>
    <property type="match status" value="1"/>
</dbReference>
<proteinExistence type="predicted"/>
<dbReference type="CDD" id="cd01908">
    <property type="entry name" value="YafJ"/>
    <property type="match status" value="1"/>
</dbReference>
<gene>
    <name evidence="3" type="ORF">EBT44_00490</name>
</gene>
<keyword evidence="1 3" id="KW-0315">Glutamine amidotransferase</keyword>
<name>A0A965LKG6_9PROT</name>
<dbReference type="PANTHER" id="PTHR42824">
    <property type="entry name" value="GLUTAMINE AMIDOTRANSFERASE"/>
    <property type="match status" value="1"/>
</dbReference>
<dbReference type="Proteomes" id="UP000740727">
    <property type="component" value="Unassembled WGS sequence"/>
</dbReference>
<feature type="domain" description="Glutamine amidotransferase type-2" evidence="2">
    <location>
        <begin position="2"/>
        <end position="246"/>
    </location>
</feature>
<dbReference type="SUPFAM" id="SSF56235">
    <property type="entry name" value="N-terminal nucleophile aminohydrolases (Ntn hydrolases)"/>
    <property type="match status" value="1"/>
</dbReference>
<sequence length="246" mass="27653">MCRLMAFVSSNTLAFPEAVGENFSDFVALSSFHKDGWGIAMTGAHQPQVLLARAPEMAQGSPKFQEHLGQMHGNGGLLHLRWATSGLANCDENTHPFVHGQYVFIHNGDIRPRENLDRYIRQELNEIRAGDTDSERYFFLLLTEIDHHGLLDGMKSVSKIIDSNCTYSSMNAMLLTPDELIVISRFNSSKIPAGQPSDYYQLQYQISDGIFRIASSGWPQIGWTPLENNSLLVINRDDLTLSKFFL</sequence>
<dbReference type="AlphaFoldDB" id="A0A965LKG6"/>
<accession>A0A965LKG6</accession>
<dbReference type="InterPro" id="IPR017932">
    <property type="entry name" value="GATase_2_dom"/>
</dbReference>
<evidence type="ECO:0000313" key="3">
    <source>
        <dbReference type="EMBL" id="NBR93339.1"/>
    </source>
</evidence>
<evidence type="ECO:0000256" key="1">
    <source>
        <dbReference type="ARBA" id="ARBA00022962"/>
    </source>
</evidence>
<protein>
    <submittedName>
        <fullName evidence="3">Class II glutamine amidotransferase</fullName>
    </submittedName>
</protein>
<dbReference type="Gene3D" id="3.60.20.10">
    <property type="entry name" value="Glutamine Phosphoribosylpyrophosphate, subunit 1, domain 1"/>
    <property type="match status" value="1"/>
</dbReference>
<reference evidence="3" key="1">
    <citation type="submission" date="2018-10" db="EMBL/GenBank/DDBJ databases">
        <title>Iterative Subtractive Binning of Freshwater Chronoseries Metagenomes Recovers Nearly Complete Genomes from over Four Hundred Novel Species.</title>
        <authorList>
            <person name="Rodriguez-R L.M."/>
            <person name="Tsementzi D."/>
            <person name="Luo C."/>
            <person name="Konstantinidis K.T."/>
        </authorList>
    </citation>
    <scope>NUCLEOTIDE SEQUENCE</scope>
    <source>
        <strain evidence="3">WB5_2A_028</strain>
    </source>
</reference>
<dbReference type="InterPro" id="IPR026869">
    <property type="entry name" value="EgtC-like"/>
</dbReference>
<comment type="caution">
    <text evidence="3">The sequence shown here is derived from an EMBL/GenBank/DDBJ whole genome shotgun (WGS) entry which is preliminary data.</text>
</comment>
<evidence type="ECO:0000259" key="2">
    <source>
        <dbReference type="PROSITE" id="PS51278"/>
    </source>
</evidence>
<dbReference type="EMBL" id="RFXN01000002">
    <property type="protein sequence ID" value="NBR93339.1"/>
    <property type="molecule type" value="Genomic_DNA"/>
</dbReference>
<evidence type="ECO:0000313" key="4">
    <source>
        <dbReference type="Proteomes" id="UP000740727"/>
    </source>
</evidence>